<organism evidence="4 5">
    <name type="scientific">Listeria floridensis FSL S10-1187</name>
    <dbReference type="NCBI Taxonomy" id="1265817"/>
    <lineage>
        <taxon>Bacteria</taxon>
        <taxon>Bacillati</taxon>
        <taxon>Bacillota</taxon>
        <taxon>Bacilli</taxon>
        <taxon>Bacillales</taxon>
        <taxon>Listeriaceae</taxon>
        <taxon>Listeria</taxon>
    </lineage>
</organism>
<evidence type="ECO:0000256" key="1">
    <source>
        <dbReference type="ARBA" id="ARBA00023002"/>
    </source>
</evidence>
<dbReference type="EMBL" id="AODF01000048">
    <property type="protein sequence ID" value="EUJ25463.1"/>
    <property type="molecule type" value="Genomic_DNA"/>
</dbReference>
<keyword evidence="1" id="KW-0560">Oxidoreductase</keyword>
<dbReference type="Proteomes" id="UP000019249">
    <property type="component" value="Unassembled WGS sequence"/>
</dbReference>
<dbReference type="InterPro" id="IPR036291">
    <property type="entry name" value="NAD(P)-bd_dom_sf"/>
</dbReference>
<dbReference type="SUPFAM" id="SSF52283">
    <property type="entry name" value="Formate/glycerate dehydrogenase catalytic domain-like"/>
    <property type="match status" value="1"/>
</dbReference>
<evidence type="ECO:0000313" key="5">
    <source>
        <dbReference type="Proteomes" id="UP000019249"/>
    </source>
</evidence>
<dbReference type="InterPro" id="IPR006140">
    <property type="entry name" value="D-isomer_DH_NAD-bd"/>
</dbReference>
<keyword evidence="5" id="KW-1185">Reference proteome</keyword>
<comment type="caution">
    <text evidence="4">The sequence shown here is derived from an EMBL/GenBank/DDBJ whole genome shotgun (WGS) entry which is preliminary data.</text>
</comment>
<keyword evidence="2" id="KW-0520">NAD</keyword>
<feature type="domain" description="D-isomer specific 2-hydroxyacid dehydrogenase NAD-binding" evidence="3">
    <location>
        <begin position="103"/>
        <end position="239"/>
    </location>
</feature>
<dbReference type="Gene3D" id="3.40.50.720">
    <property type="entry name" value="NAD(P)-binding Rossmann-like Domain"/>
    <property type="match status" value="2"/>
</dbReference>
<gene>
    <name evidence="4" type="ORF">MFLO_15416</name>
</gene>
<name>A0ABP3ATS1_9LIST</name>
<dbReference type="SUPFAM" id="SSF51735">
    <property type="entry name" value="NAD(P)-binding Rossmann-fold domains"/>
    <property type="match status" value="1"/>
</dbReference>
<dbReference type="PANTHER" id="PTHR43333:SF1">
    <property type="entry name" value="D-ISOMER SPECIFIC 2-HYDROXYACID DEHYDROGENASE NAD-BINDING DOMAIN-CONTAINING PROTEIN"/>
    <property type="match status" value="1"/>
</dbReference>
<dbReference type="PANTHER" id="PTHR43333">
    <property type="entry name" value="2-HACID_DH_C DOMAIN-CONTAINING PROTEIN"/>
    <property type="match status" value="1"/>
</dbReference>
<reference evidence="4 5" key="1">
    <citation type="journal article" date="2014" name="Int. J. Syst. Evol. Microbiol.">
        <title>Listeria floridensis sp. nov., Listeria aquatica sp. nov., Listeria cornellensis sp. nov., Listeria riparia sp. nov. and Listeria grandensis sp. nov., from agricultural and natural environments.</title>
        <authorList>
            <person name="den Bakker H.C."/>
            <person name="Warchocki S."/>
            <person name="Wright E.M."/>
            <person name="Allred A.F."/>
            <person name="Ahlstrom C."/>
            <person name="Manuel C.S."/>
            <person name="Stasiewicz M.J."/>
            <person name="Burrell A."/>
            <person name="Roof S."/>
            <person name="Strawn L."/>
            <person name="Fortes E.D."/>
            <person name="Nightingale K.K."/>
            <person name="Kephart D."/>
            <person name="Wiedmann M."/>
        </authorList>
    </citation>
    <scope>NUCLEOTIDE SEQUENCE [LARGE SCALE GENOMIC DNA]</scope>
    <source>
        <strain evidence="4 5">FSL S10-1187</strain>
    </source>
</reference>
<evidence type="ECO:0000313" key="4">
    <source>
        <dbReference type="EMBL" id="EUJ25463.1"/>
    </source>
</evidence>
<sequence>MKIVFTMAIPEELQQAQANKFDAHTYYYTDDIQNFKQLKDIDVIVTYGANLTETIIKQASALKWIMVFSAGVDGLPKEIIQKRNITVTNVRGIHALPMAEFVMAYLLDDVKQLHYFKAAQHDKRYESEHPVVELGQKTIIVAGTGAIGSQIATFAAAFGMQTIGLNTTGHPVDAFGETYPLEKAVEHIGRADYFVSVLPKTPETNGIYDQIFFDAFPKSAVFINIGRGNAIKKRNLGSCYQKQIRPSLLPRCVSRRTFTKRQSPLDA</sequence>
<protein>
    <recommendedName>
        <fullName evidence="3">D-isomer specific 2-hydroxyacid dehydrogenase NAD-binding domain-containing protein</fullName>
    </recommendedName>
</protein>
<dbReference type="Pfam" id="PF02826">
    <property type="entry name" value="2-Hacid_dh_C"/>
    <property type="match status" value="1"/>
</dbReference>
<evidence type="ECO:0000256" key="2">
    <source>
        <dbReference type="ARBA" id="ARBA00023027"/>
    </source>
</evidence>
<proteinExistence type="predicted"/>
<evidence type="ECO:0000259" key="3">
    <source>
        <dbReference type="Pfam" id="PF02826"/>
    </source>
</evidence>
<accession>A0ABP3ATS1</accession>